<feature type="transmembrane region" description="Helical" evidence="5">
    <location>
        <begin position="89"/>
        <end position="108"/>
    </location>
</feature>
<dbReference type="OrthoDB" id="5176502at2"/>
<dbReference type="STRING" id="33888.A6122_2437"/>
<keyword evidence="8" id="KW-1185">Reference proteome</keyword>
<keyword evidence="3 5" id="KW-1133">Transmembrane helix</keyword>
<feature type="transmembrane region" description="Helical" evidence="5">
    <location>
        <begin position="64"/>
        <end position="83"/>
    </location>
</feature>
<dbReference type="AlphaFoldDB" id="A0A160KV16"/>
<dbReference type="InterPro" id="IPR049453">
    <property type="entry name" value="Memb_transporter_dom"/>
</dbReference>
<protein>
    <recommendedName>
        <fullName evidence="6">Integral membrane bound transporter domain-containing protein</fullName>
    </recommendedName>
</protein>
<dbReference type="PATRIC" id="fig|33888.3.peg.2721"/>
<gene>
    <name evidence="7" type="ORF">A6122_2437</name>
</gene>
<organism evidence="7 8">
    <name type="scientific">Rathayibacter tritici</name>
    <dbReference type="NCBI Taxonomy" id="33888"/>
    <lineage>
        <taxon>Bacteria</taxon>
        <taxon>Bacillati</taxon>
        <taxon>Actinomycetota</taxon>
        <taxon>Actinomycetes</taxon>
        <taxon>Micrococcales</taxon>
        <taxon>Microbacteriaceae</taxon>
        <taxon>Rathayibacter</taxon>
    </lineage>
</organism>
<accession>A0A160KV16</accession>
<proteinExistence type="predicted"/>
<evidence type="ECO:0000256" key="2">
    <source>
        <dbReference type="ARBA" id="ARBA00022692"/>
    </source>
</evidence>
<feature type="transmembrane region" description="Helical" evidence="5">
    <location>
        <begin position="140"/>
        <end position="160"/>
    </location>
</feature>
<dbReference type="Pfam" id="PF13515">
    <property type="entry name" value="FUSC_2"/>
    <property type="match status" value="1"/>
</dbReference>
<comment type="subcellular location">
    <subcellularLocation>
        <location evidence="1">Membrane</location>
        <topology evidence="1">Multi-pass membrane protein</topology>
    </subcellularLocation>
</comment>
<evidence type="ECO:0000256" key="4">
    <source>
        <dbReference type="ARBA" id="ARBA00023136"/>
    </source>
</evidence>
<evidence type="ECO:0000256" key="1">
    <source>
        <dbReference type="ARBA" id="ARBA00004141"/>
    </source>
</evidence>
<sequence>MRLTSSFTVPTRPPVLQLVKTAAATAVTWLLAAVVFPGTLPVFGAIAALLVVAPSINQSFSKALERSVGVIIGVIVGSVIGTVFGGESIIVLLAIVAAIAVGWVVRLTPASAVQIPISAMLVLSVGAVTPNYALDRILETLLGAAVGLVINVLIVPPVVLAPAERALGDLTAQLAAALDDLADALQKPVPRRRLDELLINARLLQTMQSKAEEAIATGEESLRLNPRRSAHRDRLLALHSVVPRLGRIVTRVRGMTRTVHDLYDDELVTEPTIADIAVQLHRAAHDLRLLVQSSVAVPEPEAITDELPALTAPLVITTPHPQHWILLGALAEDLRRIREEIVGAES</sequence>
<dbReference type="GO" id="GO:0016020">
    <property type="term" value="C:membrane"/>
    <property type="evidence" value="ECO:0007669"/>
    <property type="project" value="UniProtKB-SubCell"/>
</dbReference>
<evidence type="ECO:0000256" key="5">
    <source>
        <dbReference type="SAM" id="Phobius"/>
    </source>
</evidence>
<keyword evidence="4 5" id="KW-0472">Membrane</keyword>
<feature type="transmembrane region" description="Helical" evidence="5">
    <location>
        <begin position="115"/>
        <end position="134"/>
    </location>
</feature>
<feature type="transmembrane region" description="Helical" evidence="5">
    <location>
        <begin position="26"/>
        <end position="52"/>
    </location>
</feature>
<dbReference type="EMBL" id="CP015515">
    <property type="protein sequence ID" value="AND17553.1"/>
    <property type="molecule type" value="Genomic_DNA"/>
</dbReference>
<reference evidence="7 8" key="1">
    <citation type="submission" date="2016-05" db="EMBL/GenBank/DDBJ databases">
        <title>Complete genome sequence of Rathayibacter tritici NCPPB 1953.</title>
        <authorList>
            <person name="Park J."/>
            <person name="Lee H.-H."/>
            <person name="Lee S.-W."/>
            <person name="Seo Y.-S."/>
        </authorList>
    </citation>
    <scope>NUCLEOTIDE SEQUENCE [LARGE SCALE GENOMIC DNA]</scope>
    <source>
        <strain evidence="7 8">NCPPB 1953</strain>
    </source>
</reference>
<evidence type="ECO:0000256" key="3">
    <source>
        <dbReference type="ARBA" id="ARBA00022989"/>
    </source>
</evidence>
<feature type="domain" description="Integral membrane bound transporter" evidence="6">
    <location>
        <begin position="30"/>
        <end position="150"/>
    </location>
</feature>
<keyword evidence="2 5" id="KW-0812">Transmembrane</keyword>
<evidence type="ECO:0000313" key="8">
    <source>
        <dbReference type="Proteomes" id="UP000077071"/>
    </source>
</evidence>
<dbReference type="KEGG" id="rtn:A6122_2437"/>
<dbReference type="RefSeq" id="WP_068255579.1">
    <property type="nucleotide sequence ID" value="NZ_CP015515.1"/>
</dbReference>
<dbReference type="Proteomes" id="UP000077071">
    <property type="component" value="Chromosome"/>
</dbReference>
<evidence type="ECO:0000313" key="7">
    <source>
        <dbReference type="EMBL" id="AND17553.1"/>
    </source>
</evidence>
<name>A0A160KV16_9MICO</name>
<evidence type="ECO:0000259" key="6">
    <source>
        <dbReference type="Pfam" id="PF13515"/>
    </source>
</evidence>